<dbReference type="EMBL" id="NEDP02000042">
    <property type="protein sequence ID" value="OWF56810.1"/>
    <property type="molecule type" value="Genomic_DNA"/>
</dbReference>
<dbReference type="Proteomes" id="UP000242188">
    <property type="component" value="Unassembled WGS sequence"/>
</dbReference>
<gene>
    <name evidence="3" type="ORF">KP79_PYT16041</name>
</gene>
<evidence type="ECO:0000313" key="3">
    <source>
        <dbReference type="EMBL" id="OWF56810.1"/>
    </source>
</evidence>
<dbReference type="GO" id="GO:0003924">
    <property type="term" value="F:GTPase activity"/>
    <property type="evidence" value="ECO:0007669"/>
    <property type="project" value="InterPro"/>
</dbReference>
<dbReference type="SUPFAM" id="SSF52540">
    <property type="entry name" value="P-loop containing nucleoside triphosphate hydrolases"/>
    <property type="match status" value="1"/>
</dbReference>
<proteinExistence type="predicted"/>
<dbReference type="InterPro" id="IPR050227">
    <property type="entry name" value="Rab"/>
</dbReference>
<dbReference type="InterPro" id="IPR001806">
    <property type="entry name" value="Small_GTPase"/>
</dbReference>
<dbReference type="SMART" id="SM00174">
    <property type="entry name" value="RHO"/>
    <property type="match status" value="1"/>
</dbReference>
<accession>A0A210R6Y9</accession>
<dbReference type="AlphaFoldDB" id="A0A210R6Y9"/>
<dbReference type="FunFam" id="3.40.50.300:FF:001447">
    <property type="entry name" value="Ras-related protein Rab-1B"/>
    <property type="match status" value="1"/>
</dbReference>
<dbReference type="InterPro" id="IPR027417">
    <property type="entry name" value="P-loop_NTPase"/>
</dbReference>
<dbReference type="Gene3D" id="3.40.50.300">
    <property type="entry name" value="P-loop containing nucleotide triphosphate hydrolases"/>
    <property type="match status" value="1"/>
</dbReference>
<dbReference type="SMART" id="SM00175">
    <property type="entry name" value="RAB"/>
    <property type="match status" value="1"/>
</dbReference>
<dbReference type="GO" id="GO:0005525">
    <property type="term" value="F:GTP binding"/>
    <property type="evidence" value="ECO:0007669"/>
    <property type="project" value="UniProtKB-KW"/>
</dbReference>
<dbReference type="PROSITE" id="PS51420">
    <property type="entry name" value="RHO"/>
    <property type="match status" value="1"/>
</dbReference>
<dbReference type="STRING" id="6573.A0A210R6Y9"/>
<evidence type="ECO:0000256" key="2">
    <source>
        <dbReference type="ARBA" id="ARBA00023134"/>
    </source>
</evidence>
<keyword evidence="2" id="KW-0342">GTP-binding</keyword>
<sequence>MATKRVSERNLKCKVVVIGDLSVGKTLLVDTFVNREDEYEMSKSSQFSVSSKGSLPRSGYASKSTSFISRESKVIKLDIWDTAGQERYRSLTSSYYRGTHGCLILFDVRKGHTFDSVQSWYNDLEAYCTSPEMISTILVGNNCDAEDREVPKEKAVKLAEHIGIPYMEIRSDNTQTVNDVFEALADMIIDTYKVHPSLDTISTSTRLPKPSHKHRTWCSC</sequence>
<evidence type="ECO:0000313" key="4">
    <source>
        <dbReference type="Proteomes" id="UP000242188"/>
    </source>
</evidence>
<dbReference type="CDD" id="cd00154">
    <property type="entry name" value="Rab"/>
    <property type="match status" value="1"/>
</dbReference>
<dbReference type="OrthoDB" id="10027888at2759"/>
<protein>
    <submittedName>
        <fullName evidence="3">Ras-related protein RIC1</fullName>
    </submittedName>
</protein>
<dbReference type="NCBIfam" id="TIGR00231">
    <property type="entry name" value="small_GTP"/>
    <property type="match status" value="1"/>
</dbReference>
<reference evidence="3 4" key="1">
    <citation type="journal article" date="2017" name="Nat. Ecol. Evol.">
        <title>Scallop genome provides insights into evolution of bilaterian karyotype and development.</title>
        <authorList>
            <person name="Wang S."/>
            <person name="Zhang J."/>
            <person name="Jiao W."/>
            <person name="Li J."/>
            <person name="Xun X."/>
            <person name="Sun Y."/>
            <person name="Guo X."/>
            <person name="Huan P."/>
            <person name="Dong B."/>
            <person name="Zhang L."/>
            <person name="Hu X."/>
            <person name="Sun X."/>
            <person name="Wang J."/>
            <person name="Zhao C."/>
            <person name="Wang Y."/>
            <person name="Wang D."/>
            <person name="Huang X."/>
            <person name="Wang R."/>
            <person name="Lv J."/>
            <person name="Li Y."/>
            <person name="Zhang Z."/>
            <person name="Liu B."/>
            <person name="Lu W."/>
            <person name="Hui Y."/>
            <person name="Liang J."/>
            <person name="Zhou Z."/>
            <person name="Hou R."/>
            <person name="Li X."/>
            <person name="Liu Y."/>
            <person name="Li H."/>
            <person name="Ning X."/>
            <person name="Lin Y."/>
            <person name="Zhao L."/>
            <person name="Xing Q."/>
            <person name="Dou J."/>
            <person name="Li Y."/>
            <person name="Mao J."/>
            <person name="Guo H."/>
            <person name="Dou H."/>
            <person name="Li T."/>
            <person name="Mu C."/>
            <person name="Jiang W."/>
            <person name="Fu Q."/>
            <person name="Fu X."/>
            <person name="Miao Y."/>
            <person name="Liu J."/>
            <person name="Yu Q."/>
            <person name="Li R."/>
            <person name="Liao H."/>
            <person name="Li X."/>
            <person name="Kong Y."/>
            <person name="Jiang Z."/>
            <person name="Chourrout D."/>
            <person name="Li R."/>
            <person name="Bao Z."/>
        </authorList>
    </citation>
    <scope>NUCLEOTIDE SEQUENCE [LARGE SCALE GENOMIC DNA]</scope>
    <source>
        <strain evidence="3 4">PY_sf001</strain>
    </source>
</reference>
<evidence type="ECO:0000256" key="1">
    <source>
        <dbReference type="ARBA" id="ARBA00022741"/>
    </source>
</evidence>
<keyword evidence="4" id="KW-1185">Reference proteome</keyword>
<dbReference type="PROSITE" id="PS51419">
    <property type="entry name" value="RAB"/>
    <property type="match status" value="1"/>
</dbReference>
<dbReference type="Pfam" id="PF00071">
    <property type="entry name" value="Ras"/>
    <property type="match status" value="1"/>
</dbReference>
<dbReference type="InterPro" id="IPR005225">
    <property type="entry name" value="Small_GTP-bd"/>
</dbReference>
<dbReference type="PRINTS" id="PR00449">
    <property type="entry name" value="RASTRNSFRMNG"/>
</dbReference>
<dbReference type="SMART" id="SM00176">
    <property type="entry name" value="RAN"/>
    <property type="match status" value="1"/>
</dbReference>
<keyword evidence="1" id="KW-0547">Nucleotide-binding</keyword>
<dbReference type="SMART" id="SM00173">
    <property type="entry name" value="RAS"/>
    <property type="match status" value="1"/>
</dbReference>
<organism evidence="3 4">
    <name type="scientific">Mizuhopecten yessoensis</name>
    <name type="common">Japanese scallop</name>
    <name type="synonym">Patinopecten yessoensis</name>
    <dbReference type="NCBI Taxonomy" id="6573"/>
    <lineage>
        <taxon>Eukaryota</taxon>
        <taxon>Metazoa</taxon>
        <taxon>Spiralia</taxon>
        <taxon>Lophotrochozoa</taxon>
        <taxon>Mollusca</taxon>
        <taxon>Bivalvia</taxon>
        <taxon>Autobranchia</taxon>
        <taxon>Pteriomorphia</taxon>
        <taxon>Pectinida</taxon>
        <taxon>Pectinoidea</taxon>
        <taxon>Pectinidae</taxon>
        <taxon>Mizuhopecten</taxon>
    </lineage>
</organism>
<comment type="caution">
    <text evidence="3">The sequence shown here is derived from an EMBL/GenBank/DDBJ whole genome shotgun (WGS) entry which is preliminary data.</text>
</comment>
<dbReference type="PROSITE" id="PS51421">
    <property type="entry name" value="RAS"/>
    <property type="match status" value="1"/>
</dbReference>
<dbReference type="PANTHER" id="PTHR47977">
    <property type="entry name" value="RAS-RELATED PROTEIN RAB"/>
    <property type="match status" value="1"/>
</dbReference>
<name>A0A210R6Y9_MIZYE</name>